<dbReference type="Proteomes" id="UP001299546">
    <property type="component" value="Unassembled WGS sequence"/>
</dbReference>
<comment type="caution">
    <text evidence="2">The sequence shown here is derived from an EMBL/GenBank/DDBJ whole genome shotgun (WGS) entry which is preliminary data.</text>
</comment>
<feature type="transmembrane region" description="Helical" evidence="1">
    <location>
        <begin position="20"/>
        <end position="39"/>
    </location>
</feature>
<evidence type="ECO:0000256" key="1">
    <source>
        <dbReference type="SAM" id="Phobius"/>
    </source>
</evidence>
<dbReference type="EMBL" id="JAJCIS010000001">
    <property type="protein sequence ID" value="MCB7385970.1"/>
    <property type="molecule type" value="Genomic_DNA"/>
</dbReference>
<gene>
    <name evidence="2" type="ORF">LIZ65_01610</name>
</gene>
<keyword evidence="1" id="KW-0472">Membrane</keyword>
<reference evidence="2 3" key="1">
    <citation type="submission" date="2021-10" db="EMBL/GenBank/DDBJ databases">
        <title>Collection of gut derived symbiotic bacterial strains cultured from healthy donors.</title>
        <authorList>
            <person name="Lin H."/>
            <person name="Littmann E."/>
            <person name="Kohout C."/>
            <person name="Pamer E.G."/>
        </authorList>
    </citation>
    <scope>NUCLEOTIDE SEQUENCE [LARGE SCALE GENOMIC DNA]</scope>
    <source>
        <strain evidence="2 3">DFI.1.165</strain>
    </source>
</reference>
<evidence type="ECO:0000313" key="2">
    <source>
        <dbReference type="EMBL" id="MCB7385970.1"/>
    </source>
</evidence>
<name>A0ABS8DC32_9FIRM</name>
<dbReference type="RefSeq" id="WP_066732007.1">
    <property type="nucleotide sequence ID" value="NZ_JAJCIQ010000001.1"/>
</dbReference>
<evidence type="ECO:0000313" key="3">
    <source>
        <dbReference type="Proteomes" id="UP001299546"/>
    </source>
</evidence>
<proteinExistence type="predicted"/>
<accession>A0ABS8DC32</accession>
<keyword evidence="3" id="KW-1185">Reference proteome</keyword>
<organism evidence="2 3">
    <name type="scientific">Bariatricus massiliensis</name>
    <dbReference type="NCBI Taxonomy" id="1745713"/>
    <lineage>
        <taxon>Bacteria</taxon>
        <taxon>Bacillati</taxon>
        <taxon>Bacillota</taxon>
        <taxon>Clostridia</taxon>
        <taxon>Lachnospirales</taxon>
        <taxon>Lachnospiraceae</taxon>
        <taxon>Bariatricus</taxon>
    </lineage>
</organism>
<sequence>MEQQKDSIWQKIRIHKTKFLIIILVIMVMAAAVYVPNLIARGAARRVLTHAKSVRLATQITYYDYYASGEEFFETDRIGIKPDGEKEILELAQCGGKIYRVEFDEKSFRVSRLIYLEGDYIVDFRDIEDNPQWNVYRLDKLIS</sequence>
<protein>
    <submittedName>
        <fullName evidence="2">Uncharacterized protein</fullName>
    </submittedName>
</protein>
<keyword evidence="1" id="KW-0812">Transmembrane</keyword>
<keyword evidence="1" id="KW-1133">Transmembrane helix</keyword>